<keyword evidence="10" id="KW-1185">Reference proteome</keyword>
<sequence>MRNHKPAAAVFLLLFFLGTVSCLAAEKQEQEKPAVPGKEEFIKTAKQKKTLTLSVYDCILLALKNNSEIKIASVNPKIKADDVRIARAEFEPTLNLDYMLTDTTEQAASTLLGAGVSASRELNLDLNVSGKLITGTEYSLDFLNSRDSSNSSFQTINPSYTTEPKVTITQPLLRGFGIAVNKADISIAANDEKVSEQNLKSIAMDIITKTKTAYYDYFYYREAYKIADDFVQMALDLLKINKLRYEKGLVSSVDLLETETAVLTRRRSLILAETELKKAEDELKYVTNIVDDPRMWNAVVALTDEPLFDDQEVDLVDSLVAAFKNRPDYEAKQIELKNKDIRIKVTKNALFPTVDLIGSFGLNGLGTDYSDSLSNVSSDYKDWSVGVSLSLPWGGAERADYNKSILEKAQGLMELKRLEQSIILDVRDKVRGVDLAIQQVEASQLAKESQWKNYEAQRERYAAGQISTHDMLDYQDKYARADLDYLKSLIDYNIALVDLDRSEGLTLMNNNVKLEGAK</sequence>
<evidence type="ECO:0000256" key="5">
    <source>
        <dbReference type="ARBA" id="ARBA00022692"/>
    </source>
</evidence>
<gene>
    <name evidence="9" type="ORF">BU251_03415</name>
</gene>
<dbReference type="InterPro" id="IPR003423">
    <property type="entry name" value="OMP_efflux"/>
</dbReference>
<dbReference type="Pfam" id="PF02321">
    <property type="entry name" value="OEP"/>
    <property type="match status" value="2"/>
</dbReference>
<dbReference type="Gene3D" id="1.20.1600.10">
    <property type="entry name" value="Outer membrane efflux proteins (OEP)"/>
    <property type="match status" value="1"/>
</dbReference>
<keyword evidence="7" id="KW-0998">Cell outer membrane</keyword>
<evidence type="ECO:0000256" key="8">
    <source>
        <dbReference type="SAM" id="SignalP"/>
    </source>
</evidence>
<dbReference type="PANTHER" id="PTHR30026:SF23">
    <property type="entry name" value="TO APRF-PUTATIVE OUTER MEMBRANE EFFLUX PROTEIN OR SECRETED ALKALINE PHOSPHATASE-RELATED"/>
    <property type="match status" value="1"/>
</dbReference>
<feature type="chain" id="PRO_5019473477" evidence="8">
    <location>
        <begin position="25"/>
        <end position="518"/>
    </location>
</feature>
<evidence type="ECO:0000256" key="7">
    <source>
        <dbReference type="ARBA" id="ARBA00023237"/>
    </source>
</evidence>
<protein>
    <submittedName>
        <fullName evidence="9">Outer membrane protein</fullName>
    </submittedName>
</protein>
<dbReference type="InterPro" id="IPR051906">
    <property type="entry name" value="TolC-like"/>
</dbReference>
<dbReference type="PROSITE" id="PS51257">
    <property type="entry name" value="PROKAR_LIPOPROTEIN"/>
    <property type="match status" value="1"/>
</dbReference>
<evidence type="ECO:0000256" key="1">
    <source>
        <dbReference type="ARBA" id="ARBA00004442"/>
    </source>
</evidence>
<evidence type="ECO:0000313" key="9">
    <source>
        <dbReference type="EMBL" id="QAT16849.1"/>
    </source>
</evidence>
<dbReference type="SUPFAM" id="SSF56954">
    <property type="entry name" value="Outer membrane efflux proteins (OEP)"/>
    <property type="match status" value="1"/>
</dbReference>
<evidence type="ECO:0000313" key="10">
    <source>
        <dbReference type="Proteomes" id="UP000287243"/>
    </source>
</evidence>
<evidence type="ECO:0000256" key="4">
    <source>
        <dbReference type="ARBA" id="ARBA00022452"/>
    </source>
</evidence>
<dbReference type="GO" id="GO:0015562">
    <property type="term" value="F:efflux transmembrane transporter activity"/>
    <property type="evidence" value="ECO:0007669"/>
    <property type="project" value="InterPro"/>
</dbReference>
<reference evidence="9 10" key="1">
    <citation type="submission" date="2017-01" db="EMBL/GenBank/DDBJ databases">
        <title>First insights into the biology of 'candidatus Vampirococcus archaeovorus'.</title>
        <authorList>
            <person name="Kizina J."/>
            <person name="Jordan S."/>
            <person name="Stueber K."/>
            <person name="Reinhardt R."/>
            <person name="Harder J."/>
        </authorList>
    </citation>
    <scope>NUCLEOTIDE SEQUENCE [LARGE SCALE GENOMIC DNA]</scope>
    <source>
        <strain evidence="9 10">LiM</strain>
    </source>
</reference>
<accession>A0A410P3V5</accession>
<comment type="subcellular location">
    <subcellularLocation>
        <location evidence="1">Cell outer membrane</location>
    </subcellularLocation>
</comment>
<keyword evidence="6" id="KW-0472">Membrane</keyword>
<dbReference type="PANTHER" id="PTHR30026">
    <property type="entry name" value="OUTER MEMBRANE PROTEIN TOLC"/>
    <property type="match status" value="1"/>
</dbReference>
<dbReference type="AlphaFoldDB" id="A0A410P3V5"/>
<dbReference type="Proteomes" id="UP000287243">
    <property type="component" value="Chromosome"/>
</dbReference>
<feature type="signal peptide" evidence="8">
    <location>
        <begin position="1"/>
        <end position="24"/>
    </location>
</feature>
<evidence type="ECO:0000256" key="2">
    <source>
        <dbReference type="ARBA" id="ARBA00007613"/>
    </source>
</evidence>
<keyword evidence="3" id="KW-0813">Transport</keyword>
<keyword evidence="4" id="KW-1134">Transmembrane beta strand</keyword>
<organism evidence="9 10">
    <name type="scientific">Velamenicoccus archaeovorus</name>
    <dbReference type="NCBI Taxonomy" id="1930593"/>
    <lineage>
        <taxon>Bacteria</taxon>
        <taxon>Pseudomonadati</taxon>
        <taxon>Candidatus Omnitrophota</taxon>
        <taxon>Candidatus Velamenicoccus</taxon>
    </lineage>
</organism>
<proteinExistence type="inferred from homology"/>
<keyword evidence="5" id="KW-0812">Transmembrane</keyword>
<comment type="similarity">
    <text evidence="2">Belongs to the outer membrane factor (OMF) (TC 1.B.17) family.</text>
</comment>
<dbReference type="RefSeq" id="WP_164908840.1">
    <property type="nucleotide sequence ID" value="NZ_CP019384.1"/>
</dbReference>
<dbReference type="GO" id="GO:1990281">
    <property type="term" value="C:efflux pump complex"/>
    <property type="evidence" value="ECO:0007669"/>
    <property type="project" value="TreeGrafter"/>
</dbReference>
<dbReference type="GO" id="GO:0009279">
    <property type="term" value="C:cell outer membrane"/>
    <property type="evidence" value="ECO:0007669"/>
    <property type="project" value="UniProtKB-SubCell"/>
</dbReference>
<dbReference type="GO" id="GO:0015288">
    <property type="term" value="F:porin activity"/>
    <property type="evidence" value="ECO:0007669"/>
    <property type="project" value="TreeGrafter"/>
</dbReference>
<dbReference type="EMBL" id="CP019384">
    <property type="protein sequence ID" value="QAT16849.1"/>
    <property type="molecule type" value="Genomic_DNA"/>
</dbReference>
<evidence type="ECO:0000256" key="6">
    <source>
        <dbReference type="ARBA" id="ARBA00023136"/>
    </source>
</evidence>
<dbReference type="KEGG" id="vai:BU251_03415"/>
<keyword evidence="8" id="KW-0732">Signal</keyword>
<name>A0A410P3V5_VELA1</name>
<evidence type="ECO:0000256" key="3">
    <source>
        <dbReference type="ARBA" id="ARBA00022448"/>
    </source>
</evidence>